<dbReference type="SUPFAM" id="SSF48452">
    <property type="entry name" value="TPR-like"/>
    <property type="match status" value="1"/>
</dbReference>
<evidence type="ECO:0000313" key="1">
    <source>
        <dbReference type="EMBL" id="WLS48412.1"/>
    </source>
</evidence>
<organism evidence="1 2">
    <name type="scientific">Micromonospora profundi</name>
    <dbReference type="NCBI Taxonomy" id="1420889"/>
    <lineage>
        <taxon>Bacteria</taxon>
        <taxon>Bacillati</taxon>
        <taxon>Actinomycetota</taxon>
        <taxon>Actinomycetes</taxon>
        <taxon>Micromonosporales</taxon>
        <taxon>Micromonosporaceae</taxon>
        <taxon>Micromonospora</taxon>
    </lineage>
</organism>
<dbReference type="RefSeq" id="WP_306273750.1">
    <property type="nucleotide sequence ID" value="NZ_CP130472.1"/>
</dbReference>
<dbReference type="EMBL" id="CP130472">
    <property type="protein sequence ID" value="WLS48412.1"/>
    <property type="molecule type" value="Genomic_DNA"/>
</dbReference>
<proteinExistence type="predicted"/>
<evidence type="ECO:0000313" key="2">
    <source>
        <dbReference type="Proteomes" id="UP001235874"/>
    </source>
</evidence>
<accession>A0AAJ6HXI3</accession>
<dbReference type="KEGG" id="mprn:Q3V37_14930"/>
<protein>
    <submittedName>
        <fullName evidence="1">XRE family transcriptional regulator</fullName>
    </submittedName>
</protein>
<keyword evidence="2" id="KW-1185">Reference proteome</keyword>
<reference evidence="1 2" key="1">
    <citation type="submission" date="2023-07" db="EMBL/GenBank/DDBJ databases">
        <title>Micromonospora profundi TRM 95458 converts glycerol to a new osmotic compound.</title>
        <authorList>
            <person name="Lu D."/>
        </authorList>
    </citation>
    <scope>NUCLEOTIDE SEQUENCE [LARGE SCALE GENOMIC DNA]</scope>
    <source>
        <strain evidence="1 2">TRM95458</strain>
    </source>
</reference>
<dbReference type="AlphaFoldDB" id="A0AAJ6HXI3"/>
<dbReference type="InterPro" id="IPR011990">
    <property type="entry name" value="TPR-like_helical_dom_sf"/>
</dbReference>
<gene>
    <name evidence="1" type="ORF">Q3V37_14930</name>
</gene>
<dbReference type="Gene3D" id="1.25.40.10">
    <property type="entry name" value="Tetratricopeptide repeat domain"/>
    <property type="match status" value="1"/>
</dbReference>
<name>A0AAJ6HXI3_9ACTN</name>
<sequence>MGDTGSAGESRPLWARRIRNERAARGWSQAGAVEALRAHASSELPSNGSLLRNWKRWEAGDAEPDDFYKGLIAATFGTVTAAFFPRPGREDIDKTLMAGTGLDTLEIVTRMRASDVSQATLEGLRITADRLCSEYPYADSADLRVEGHAWLRRMTALLDARLTLAQHRELLALAGTVALLVGCVEYDMGRRTEAEATRRAALQLGEESGDVNVVGWAQEMRAWYALTAGDFRGVVAAAEAGEAAAPRQSVAVQLAAQRAKAWARMGDRRQVELALDQGRRILEGLPYPENLDHHFVVDPAKFDFYAMDCYRIVGENGLAEVYADEVIRSSTDSSGIVRKPMRVAEAQITLGVVAARAGDLDRAVDLGRQALSGNRRSLPSLAMVATDLSSVLAKRYPDSPETRDFADELRAIKAAQTA</sequence>
<dbReference type="Proteomes" id="UP001235874">
    <property type="component" value="Chromosome"/>
</dbReference>